<feature type="transmembrane region" description="Helical" evidence="5">
    <location>
        <begin position="340"/>
        <end position="361"/>
    </location>
</feature>
<keyword evidence="8" id="KW-1185">Reference proteome</keyword>
<feature type="transmembrane region" description="Helical" evidence="5">
    <location>
        <begin position="225"/>
        <end position="242"/>
    </location>
</feature>
<dbReference type="AlphaFoldDB" id="A0A916SK44"/>
<comment type="subcellular location">
    <subcellularLocation>
        <location evidence="1">Membrane</location>
        <topology evidence="1">Multi-pass membrane protein</topology>
    </subcellularLocation>
</comment>
<dbReference type="Pfam" id="PF04932">
    <property type="entry name" value="Wzy_C"/>
    <property type="match status" value="1"/>
</dbReference>
<keyword evidence="2 5" id="KW-0812">Transmembrane</keyword>
<evidence type="ECO:0000256" key="1">
    <source>
        <dbReference type="ARBA" id="ARBA00004141"/>
    </source>
</evidence>
<comment type="caution">
    <text evidence="7">The sequence shown here is derived from an EMBL/GenBank/DDBJ whole genome shotgun (WGS) entry which is preliminary data.</text>
</comment>
<evidence type="ECO:0000313" key="7">
    <source>
        <dbReference type="EMBL" id="GGB03454.1"/>
    </source>
</evidence>
<feature type="domain" description="O-antigen ligase-related" evidence="6">
    <location>
        <begin position="208"/>
        <end position="353"/>
    </location>
</feature>
<dbReference type="PANTHER" id="PTHR37422:SF13">
    <property type="entry name" value="LIPOPOLYSACCHARIDE BIOSYNTHESIS PROTEIN PA4999-RELATED"/>
    <property type="match status" value="1"/>
</dbReference>
<evidence type="ECO:0000313" key="8">
    <source>
        <dbReference type="Proteomes" id="UP000606922"/>
    </source>
</evidence>
<reference evidence="7" key="2">
    <citation type="submission" date="2020-09" db="EMBL/GenBank/DDBJ databases">
        <authorList>
            <person name="Sun Q."/>
            <person name="Zhou Y."/>
        </authorList>
    </citation>
    <scope>NUCLEOTIDE SEQUENCE</scope>
    <source>
        <strain evidence="7">CGMCC 1.12813</strain>
    </source>
</reference>
<proteinExistence type="predicted"/>
<feature type="transmembrane region" description="Helical" evidence="5">
    <location>
        <begin position="45"/>
        <end position="65"/>
    </location>
</feature>
<dbReference type="RefSeq" id="WP_188510263.1">
    <property type="nucleotide sequence ID" value="NZ_BMGB01000001.1"/>
</dbReference>
<protein>
    <recommendedName>
        <fullName evidence="6">O-antigen ligase-related domain-containing protein</fullName>
    </recommendedName>
</protein>
<sequence length="432" mass="46580">MNRSGHPAFHAAEAFLQAPRLAQALSTVSIAVSILATPIHKVIGWPGLIAIISGLVVLAVASLVARREELEWQALLPISLTLFLGWAATTVFWSQYQWATVGGLAYLAAYTAVGLYIALMRDTIQIVRAFGDVLRFVLVASLALEIFSGLLVDAPIPFLGIQGNLAEGGPIQGLLGTRNQLGIIAMLAAVTFGTELRTKSIQPPVAIASLALAGITMFFSRSPLIGGVIVILGAAIIALYLIRRISPARRTVAQITLLAIAAIGALVTWGFRARIVTMTNAGGELDFRLALWRQILDLVSLNSLEGWGWLGYWRAEISPFQAFTAIERVPYSGLNAYLDVWFQAGLVGLAIFIVLVGLAFVRSWLLAGQKRSIVYAWPALVLLVLLTSGLFESSLLVEYGWLTFVVCCVKAAHELSWRRAFASTALSDPRAA</sequence>
<accession>A0A916SK44</accession>
<evidence type="ECO:0000259" key="6">
    <source>
        <dbReference type="Pfam" id="PF04932"/>
    </source>
</evidence>
<feature type="transmembrane region" description="Helical" evidence="5">
    <location>
        <begin position="72"/>
        <end position="93"/>
    </location>
</feature>
<feature type="transmembrane region" description="Helical" evidence="5">
    <location>
        <begin position="132"/>
        <end position="151"/>
    </location>
</feature>
<dbReference type="PANTHER" id="PTHR37422">
    <property type="entry name" value="TEICHURONIC ACID BIOSYNTHESIS PROTEIN TUAE"/>
    <property type="match status" value="1"/>
</dbReference>
<keyword evidence="4 5" id="KW-0472">Membrane</keyword>
<evidence type="ECO:0000256" key="2">
    <source>
        <dbReference type="ARBA" id="ARBA00022692"/>
    </source>
</evidence>
<reference evidence="7" key="1">
    <citation type="journal article" date="2014" name="Int. J. Syst. Evol. Microbiol.">
        <title>Complete genome sequence of Corynebacterium casei LMG S-19264T (=DSM 44701T), isolated from a smear-ripened cheese.</title>
        <authorList>
            <consortium name="US DOE Joint Genome Institute (JGI-PGF)"/>
            <person name="Walter F."/>
            <person name="Albersmeier A."/>
            <person name="Kalinowski J."/>
            <person name="Ruckert C."/>
        </authorList>
    </citation>
    <scope>NUCLEOTIDE SEQUENCE</scope>
    <source>
        <strain evidence="7">CGMCC 1.12813</strain>
    </source>
</reference>
<evidence type="ECO:0000256" key="4">
    <source>
        <dbReference type="ARBA" id="ARBA00023136"/>
    </source>
</evidence>
<evidence type="ECO:0000256" key="5">
    <source>
        <dbReference type="SAM" id="Phobius"/>
    </source>
</evidence>
<dbReference type="InterPro" id="IPR007016">
    <property type="entry name" value="O-antigen_ligase-rel_domated"/>
</dbReference>
<dbReference type="InterPro" id="IPR051533">
    <property type="entry name" value="WaaL-like"/>
</dbReference>
<feature type="transmembrane region" description="Helical" evidence="5">
    <location>
        <begin position="373"/>
        <end position="391"/>
    </location>
</feature>
<keyword evidence="3 5" id="KW-1133">Transmembrane helix</keyword>
<dbReference type="Proteomes" id="UP000606922">
    <property type="component" value="Unassembled WGS sequence"/>
</dbReference>
<feature type="transmembrane region" description="Helical" evidence="5">
    <location>
        <begin position="99"/>
        <end position="120"/>
    </location>
</feature>
<dbReference type="GO" id="GO:0016020">
    <property type="term" value="C:membrane"/>
    <property type="evidence" value="ECO:0007669"/>
    <property type="project" value="UniProtKB-SubCell"/>
</dbReference>
<dbReference type="EMBL" id="BMGB01000001">
    <property type="protein sequence ID" value="GGB03454.1"/>
    <property type="molecule type" value="Genomic_DNA"/>
</dbReference>
<gene>
    <name evidence="7" type="ORF">GCM10010979_17660</name>
</gene>
<evidence type="ECO:0000256" key="3">
    <source>
        <dbReference type="ARBA" id="ARBA00022989"/>
    </source>
</evidence>
<name>A0A916SK44_9MICO</name>
<organism evidence="7 8">
    <name type="scientific">Conyzicola nivalis</name>
    <dbReference type="NCBI Taxonomy" id="1477021"/>
    <lineage>
        <taxon>Bacteria</taxon>
        <taxon>Bacillati</taxon>
        <taxon>Actinomycetota</taxon>
        <taxon>Actinomycetes</taxon>
        <taxon>Micrococcales</taxon>
        <taxon>Microbacteriaceae</taxon>
        <taxon>Conyzicola</taxon>
    </lineage>
</organism>
<feature type="transmembrane region" description="Helical" evidence="5">
    <location>
        <begin position="251"/>
        <end position="271"/>
    </location>
</feature>